<sequence length="75" mass="8387">MPKIFSDLNLNGATPPRVRPTLGEWGPLQVPTTRQKRRMRIWVGLALLGTMLAVFLLGWYVYHAMTGSWGFGIGS</sequence>
<proteinExistence type="predicted"/>
<reference evidence="2 3" key="1">
    <citation type="submission" date="2021-03" db="EMBL/GenBank/DDBJ databases">
        <title>Sequencing the genomes of 1000 actinobacteria strains.</title>
        <authorList>
            <person name="Klenk H.-P."/>
        </authorList>
    </citation>
    <scope>NUCLEOTIDE SEQUENCE [LARGE SCALE GENOMIC DNA]</scope>
    <source>
        <strain evidence="2 3">DSM 12936</strain>
    </source>
</reference>
<organism evidence="2 3">
    <name type="scientific">Microlunatus capsulatus</name>
    <dbReference type="NCBI Taxonomy" id="99117"/>
    <lineage>
        <taxon>Bacteria</taxon>
        <taxon>Bacillati</taxon>
        <taxon>Actinomycetota</taxon>
        <taxon>Actinomycetes</taxon>
        <taxon>Propionibacteriales</taxon>
        <taxon>Propionibacteriaceae</taxon>
        <taxon>Microlunatus</taxon>
    </lineage>
</organism>
<dbReference type="EMBL" id="JAGIOB010000001">
    <property type="protein sequence ID" value="MBP2415580.1"/>
    <property type="molecule type" value="Genomic_DNA"/>
</dbReference>
<protein>
    <submittedName>
        <fullName evidence="2">Type VI protein secretion system component VasF</fullName>
    </submittedName>
</protein>
<dbReference type="Proteomes" id="UP000758168">
    <property type="component" value="Unassembled WGS sequence"/>
</dbReference>
<keyword evidence="1" id="KW-0472">Membrane</keyword>
<dbReference type="RefSeq" id="WP_210052695.1">
    <property type="nucleotide sequence ID" value="NZ_BAAAMH010000022.1"/>
</dbReference>
<gene>
    <name evidence="2" type="ORF">JOF54_000502</name>
</gene>
<keyword evidence="1" id="KW-1133">Transmembrane helix</keyword>
<evidence type="ECO:0000313" key="3">
    <source>
        <dbReference type="Proteomes" id="UP000758168"/>
    </source>
</evidence>
<accession>A0ABS4Z4B9</accession>
<feature type="transmembrane region" description="Helical" evidence="1">
    <location>
        <begin position="41"/>
        <end position="62"/>
    </location>
</feature>
<evidence type="ECO:0000256" key="1">
    <source>
        <dbReference type="SAM" id="Phobius"/>
    </source>
</evidence>
<keyword evidence="1" id="KW-0812">Transmembrane</keyword>
<evidence type="ECO:0000313" key="2">
    <source>
        <dbReference type="EMBL" id="MBP2415580.1"/>
    </source>
</evidence>
<name>A0ABS4Z4B9_9ACTN</name>
<comment type="caution">
    <text evidence="2">The sequence shown here is derived from an EMBL/GenBank/DDBJ whole genome shotgun (WGS) entry which is preliminary data.</text>
</comment>
<keyword evidence="3" id="KW-1185">Reference proteome</keyword>